<evidence type="ECO:0000313" key="1">
    <source>
        <dbReference type="EMBL" id="ANY79180.1"/>
    </source>
</evidence>
<sequence>MAFQVAQDRQAVGIEIVPLGQSPLQLVLRLDELDKLIGELGNARSQMVSGQPQPDLEREGVTISTAANAKWYLKAFPPTGALFAFDHPKFGPVGLTLPREQIAKIVSFLTDRFILQPTQSTEKH</sequence>
<reference evidence="1" key="1">
    <citation type="submission" date="2016-07" db="EMBL/GenBank/DDBJ databases">
        <title>Microvirga ossetica sp. nov. a new species of rhizobia isolated from root nodules of the legume species Vicia alpestris Steven originated from North Ossetia region in the Caucasus.</title>
        <authorList>
            <person name="Safronova V.I."/>
            <person name="Kuznetsova I.G."/>
            <person name="Sazanova A.L."/>
            <person name="Belimov A."/>
            <person name="Andronov E."/>
            <person name="Osledkin Y.S."/>
            <person name="Onishchuk O.P."/>
            <person name="Kurchak O.N."/>
            <person name="Shaposhnikov A.I."/>
            <person name="Willems A."/>
            <person name="Tikhonovich I.A."/>
        </authorList>
    </citation>
    <scope>NUCLEOTIDE SEQUENCE [LARGE SCALE GENOMIC DNA]</scope>
    <source>
        <strain evidence="1">V5/3M</strain>
    </source>
</reference>
<proteinExistence type="predicted"/>
<gene>
    <name evidence="1" type="ORF">BB934_13960</name>
</gene>
<dbReference type="KEGG" id="moc:BB934_13960"/>
<protein>
    <submittedName>
        <fullName evidence="1">Uncharacterized protein</fullName>
    </submittedName>
</protein>
<dbReference type="AlphaFoldDB" id="A0A1B2EGS8"/>
<dbReference type="EMBL" id="CP016616">
    <property type="protein sequence ID" value="ANY79180.1"/>
    <property type="molecule type" value="Genomic_DNA"/>
</dbReference>
<name>A0A1B2EGS8_9HYPH</name>
<organism evidence="1">
    <name type="scientific">Microvirga ossetica</name>
    <dbReference type="NCBI Taxonomy" id="1882682"/>
    <lineage>
        <taxon>Bacteria</taxon>
        <taxon>Pseudomonadati</taxon>
        <taxon>Pseudomonadota</taxon>
        <taxon>Alphaproteobacteria</taxon>
        <taxon>Hyphomicrobiales</taxon>
        <taxon>Methylobacteriaceae</taxon>
        <taxon>Microvirga</taxon>
    </lineage>
</organism>
<accession>A0A1B2EGS8</accession>